<gene>
    <name evidence="2" type="ORF">SAMN04488529_10939</name>
</gene>
<evidence type="ECO:0000313" key="3">
    <source>
        <dbReference type="Proteomes" id="UP000198597"/>
    </source>
</evidence>
<dbReference type="Gene3D" id="3.40.630.30">
    <property type="match status" value="1"/>
</dbReference>
<keyword evidence="2" id="KW-0808">Transferase</keyword>
<dbReference type="Pfam" id="PF00583">
    <property type="entry name" value="Acetyltransf_1"/>
    <property type="match status" value="1"/>
</dbReference>
<evidence type="ECO:0000259" key="1">
    <source>
        <dbReference type="PROSITE" id="PS51186"/>
    </source>
</evidence>
<dbReference type="PROSITE" id="PS51186">
    <property type="entry name" value="GNAT"/>
    <property type="match status" value="1"/>
</dbReference>
<proteinExistence type="predicted"/>
<sequence>MNKILKLKRKDGKIINVQLKNLDITYIDKIMEIQNIILEDLKDKRLYAATDKEEFIDYINIFGKIIGYITEEGELIAMGVYAKKGYAKGNYGYDIELEGEELLKVGQIESTVVREEYRGNRLQKIICETLEEIAREEGDAVICATASPYNEFSVNTFKKLGYEIKKDKIKYGGLRRYILVKKLEN</sequence>
<dbReference type="RefSeq" id="WP_089970968.1">
    <property type="nucleotide sequence ID" value="NZ_FNJM01000009.1"/>
</dbReference>
<evidence type="ECO:0000313" key="2">
    <source>
        <dbReference type="EMBL" id="SDP60915.1"/>
    </source>
</evidence>
<dbReference type="InterPro" id="IPR016181">
    <property type="entry name" value="Acyl_CoA_acyltransferase"/>
</dbReference>
<organism evidence="2 3">
    <name type="scientific">Clostridium gasigenes</name>
    <dbReference type="NCBI Taxonomy" id="94869"/>
    <lineage>
        <taxon>Bacteria</taxon>
        <taxon>Bacillati</taxon>
        <taxon>Bacillota</taxon>
        <taxon>Clostridia</taxon>
        <taxon>Eubacteriales</taxon>
        <taxon>Clostridiaceae</taxon>
        <taxon>Clostridium</taxon>
    </lineage>
</organism>
<dbReference type="Proteomes" id="UP000198597">
    <property type="component" value="Unassembled WGS sequence"/>
</dbReference>
<dbReference type="InterPro" id="IPR000182">
    <property type="entry name" value="GNAT_dom"/>
</dbReference>
<reference evidence="2 3" key="1">
    <citation type="submission" date="2016-10" db="EMBL/GenBank/DDBJ databases">
        <authorList>
            <person name="de Groot N.N."/>
        </authorList>
    </citation>
    <scope>NUCLEOTIDE SEQUENCE [LARGE SCALE GENOMIC DNA]</scope>
    <source>
        <strain evidence="2 3">DSM 12272</strain>
    </source>
</reference>
<feature type="domain" description="N-acetyltransferase" evidence="1">
    <location>
        <begin position="17"/>
        <end position="184"/>
    </location>
</feature>
<dbReference type="EMBL" id="FNJM01000009">
    <property type="protein sequence ID" value="SDP60915.1"/>
    <property type="molecule type" value="Genomic_DNA"/>
</dbReference>
<accession>A0A1H0U4J8</accession>
<dbReference type="STRING" id="94869.SAMN04488529_10939"/>
<dbReference type="AlphaFoldDB" id="A0A1H0U4J8"/>
<dbReference type="OrthoDB" id="8750087at2"/>
<keyword evidence="3" id="KW-1185">Reference proteome</keyword>
<name>A0A1H0U4J8_9CLOT</name>
<protein>
    <submittedName>
        <fullName evidence="2">Acetyltransferase (GNAT) family protein</fullName>
    </submittedName>
</protein>
<dbReference type="SUPFAM" id="SSF55729">
    <property type="entry name" value="Acyl-CoA N-acyltransferases (Nat)"/>
    <property type="match status" value="1"/>
</dbReference>
<dbReference type="GO" id="GO:0016747">
    <property type="term" value="F:acyltransferase activity, transferring groups other than amino-acyl groups"/>
    <property type="evidence" value="ECO:0007669"/>
    <property type="project" value="InterPro"/>
</dbReference>